<evidence type="ECO:0000313" key="1">
    <source>
        <dbReference type="EMBL" id="HCM31917.1"/>
    </source>
</evidence>
<gene>
    <name evidence="1" type="ORF">DIC32_10800</name>
</gene>
<dbReference type="Proteomes" id="UP000262257">
    <property type="component" value="Unassembled WGS sequence"/>
</dbReference>
<comment type="caution">
    <text evidence="1">The sequence shown here is derived from an EMBL/GenBank/DDBJ whole genome shotgun (WGS) entry which is preliminary data.</text>
</comment>
<organism evidence="1 2">
    <name type="scientific">Acinetobacter radioresistens</name>
    <dbReference type="NCBI Taxonomy" id="40216"/>
    <lineage>
        <taxon>Bacteria</taxon>
        <taxon>Pseudomonadati</taxon>
        <taxon>Pseudomonadota</taxon>
        <taxon>Gammaproteobacteria</taxon>
        <taxon>Moraxellales</taxon>
        <taxon>Moraxellaceae</taxon>
        <taxon>Acinetobacter</taxon>
    </lineage>
</organism>
<proteinExistence type="predicted"/>
<sequence length="204" mass="23460">MIRVFFLFLISLMYAVTTEAGQPKSSNTKLYFSYQICKNSGKCKHLIPTKKVNNYLFKRLDPARDEFYIKDNNGNFTLYYKNIYSEDVQVGWAEAKVDKNNNNELSLNIDKINLALGGIDFIKNGYATKQAESKNFKLGIYYLADNYTGAPYYQKQKIVFKKNAGDLILECNSYLNNPSVKDESYGVFYGVCSEGEKVYFKQVN</sequence>
<dbReference type="AlphaFoldDB" id="A0A2T1IVW4"/>
<dbReference type="RefSeq" id="WP_005017302.1">
    <property type="nucleotide sequence ID" value="NZ_BKVS01000072.1"/>
</dbReference>
<accession>A0A2T1IVW4</accession>
<dbReference type="EMBL" id="DPXL01000136">
    <property type="protein sequence ID" value="HCM31917.1"/>
    <property type="molecule type" value="Genomic_DNA"/>
</dbReference>
<name>A0A2T1IVW4_ACIRA</name>
<evidence type="ECO:0000313" key="2">
    <source>
        <dbReference type="Proteomes" id="UP000262257"/>
    </source>
</evidence>
<protein>
    <submittedName>
        <fullName evidence="1">Uncharacterized protein</fullName>
    </submittedName>
</protein>
<reference evidence="1 2" key="1">
    <citation type="journal article" date="2018" name="Nat. Biotechnol.">
        <title>A standardized bacterial taxonomy based on genome phylogeny substantially revises the tree of life.</title>
        <authorList>
            <person name="Parks D.H."/>
            <person name="Chuvochina M."/>
            <person name="Waite D.W."/>
            <person name="Rinke C."/>
            <person name="Skarshewski A."/>
            <person name="Chaumeil P.A."/>
            <person name="Hugenholtz P."/>
        </authorList>
    </citation>
    <scope>NUCLEOTIDE SEQUENCE [LARGE SCALE GENOMIC DNA]</scope>
    <source>
        <strain evidence="1">UBA10045</strain>
    </source>
</reference>